<name>C1D216_DEIDV</name>
<reference evidence="10 11" key="1">
    <citation type="journal article" date="2009" name="PLoS Genet.">
        <title>Alliance of proteomics and genomics to unravel the specificities of Sahara bacterium Deinococcus deserti.</title>
        <authorList>
            <person name="de Groot A."/>
            <person name="Dulermo R."/>
            <person name="Ortet P."/>
            <person name="Blanchard L."/>
            <person name="Guerin P."/>
            <person name="Fernandez B."/>
            <person name="Vacherie B."/>
            <person name="Dossat C."/>
            <person name="Jolivet E."/>
            <person name="Siguier P."/>
            <person name="Chandler M."/>
            <person name="Barakat M."/>
            <person name="Dedieu A."/>
            <person name="Barbe V."/>
            <person name="Heulin T."/>
            <person name="Sommer S."/>
            <person name="Achouak W."/>
            <person name="Armengaud J."/>
        </authorList>
    </citation>
    <scope>NUCLEOTIDE SEQUENCE [LARGE SCALE GENOMIC DNA]</scope>
    <source>
        <strain evidence="11">DSM 17065 / CIP 109153 / LMG 22923 / VCD115</strain>
        <plasmid evidence="11">pDeide1</plasmid>
    </source>
</reference>
<evidence type="ECO:0000256" key="7">
    <source>
        <dbReference type="PROSITE-ProRule" id="PRU01091"/>
    </source>
</evidence>
<dbReference type="GO" id="GO:0006355">
    <property type="term" value="P:regulation of DNA-templated transcription"/>
    <property type="evidence" value="ECO:0007669"/>
    <property type="project" value="InterPro"/>
</dbReference>
<dbReference type="Pfam" id="PF00072">
    <property type="entry name" value="Response_reg"/>
    <property type="match status" value="1"/>
</dbReference>
<dbReference type="PANTHER" id="PTHR48111">
    <property type="entry name" value="REGULATOR OF RPOS"/>
    <property type="match status" value="1"/>
</dbReference>
<dbReference type="GO" id="GO:0000976">
    <property type="term" value="F:transcription cis-regulatory region binding"/>
    <property type="evidence" value="ECO:0007669"/>
    <property type="project" value="TreeGrafter"/>
</dbReference>
<dbReference type="InterPro" id="IPR016032">
    <property type="entry name" value="Sig_transdc_resp-reg_C-effctor"/>
</dbReference>
<keyword evidence="1 6" id="KW-0597">Phosphoprotein</keyword>
<keyword evidence="11" id="KW-1185">Reference proteome</keyword>
<sequence length="226" mass="25277">MSARILVIEDDPDITQVVKFVLEEAGHRVFSAPDGASGLCVAHEQNPDLILLDLGLPDIDGAQVARRLTLTSHVRIMGLRAPDDVDHKINLFDLFDSGVEAYMTKPFHPQELLARVNVQLRRSSGCDVTSVGALDISLQDRICLYSGQHLKLTATEFELLSVLVQQPGRVYRRDEIERELWNTEQPRNNSSLDVHIANLRGKIRDLGGYGFIRTVRGIGYAIRVPR</sequence>
<dbReference type="SMART" id="SM00448">
    <property type="entry name" value="REC"/>
    <property type="match status" value="1"/>
</dbReference>
<dbReference type="SUPFAM" id="SSF52172">
    <property type="entry name" value="CheY-like"/>
    <property type="match status" value="1"/>
</dbReference>
<dbReference type="PROSITE" id="PS50110">
    <property type="entry name" value="RESPONSE_REGULATORY"/>
    <property type="match status" value="1"/>
</dbReference>
<evidence type="ECO:0000259" key="9">
    <source>
        <dbReference type="PROSITE" id="PS51755"/>
    </source>
</evidence>
<dbReference type="PANTHER" id="PTHR48111:SF22">
    <property type="entry name" value="REGULATOR OF RPOS"/>
    <property type="match status" value="1"/>
</dbReference>
<dbReference type="InterPro" id="IPR001867">
    <property type="entry name" value="OmpR/PhoB-type_DNA-bd"/>
</dbReference>
<dbReference type="AlphaFoldDB" id="C1D216"/>
<protein>
    <submittedName>
        <fullName evidence="10">Putative response regulator, OmpR</fullName>
    </submittedName>
</protein>
<feature type="DNA-binding region" description="OmpR/PhoB-type" evidence="7">
    <location>
        <begin position="126"/>
        <end position="224"/>
    </location>
</feature>
<proteinExistence type="predicted"/>
<dbReference type="PROSITE" id="PS51755">
    <property type="entry name" value="OMPR_PHOB"/>
    <property type="match status" value="1"/>
</dbReference>
<dbReference type="SUPFAM" id="SSF46894">
    <property type="entry name" value="C-terminal effector domain of the bipartite response regulators"/>
    <property type="match status" value="1"/>
</dbReference>
<dbReference type="GO" id="GO:0005829">
    <property type="term" value="C:cytosol"/>
    <property type="evidence" value="ECO:0007669"/>
    <property type="project" value="TreeGrafter"/>
</dbReference>
<dbReference type="Proteomes" id="UP000002208">
    <property type="component" value="Plasmid 1"/>
</dbReference>
<dbReference type="Gene3D" id="1.10.10.10">
    <property type="entry name" value="Winged helix-like DNA-binding domain superfamily/Winged helix DNA-binding domain"/>
    <property type="match status" value="1"/>
</dbReference>
<evidence type="ECO:0000256" key="3">
    <source>
        <dbReference type="ARBA" id="ARBA00023015"/>
    </source>
</evidence>
<keyword evidence="5" id="KW-0804">Transcription</keyword>
<geneLocation type="plasmid" evidence="11">
    <name>pDeide1</name>
</geneLocation>
<keyword evidence="4 7" id="KW-0238">DNA-binding</keyword>
<keyword evidence="10" id="KW-0614">Plasmid</keyword>
<dbReference type="Pfam" id="PF00486">
    <property type="entry name" value="Trans_reg_C"/>
    <property type="match status" value="1"/>
</dbReference>
<dbReference type="CDD" id="cd00383">
    <property type="entry name" value="trans_reg_C"/>
    <property type="match status" value="1"/>
</dbReference>
<feature type="domain" description="OmpR/PhoB-type" evidence="9">
    <location>
        <begin position="126"/>
        <end position="224"/>
    </location>
</feature>
<dbReference type="InterPro" id="IPR011006">
    <property type="entry name" value="CheY-like_superfamily"/>
</dbReference>
<evidence type="ECO:0000256" key="4">
    <source>
        <dbReference type="ARBA" id="ARBA00023125"/>
    </source>
</evidence>
<dbReference type="GO" id="GO:0000156">
    <property type="term" value="F:phosphorelay response regulator activity"/>
    <property type="evidence" value="ECO:0007669"/>
    <property type="project" value="TreeGrafter"/>
</dbReference>
<evidence type="ECO:0000256" key="1">
    <source>
        <dbReference type="ARBA" id="ARBA00022553"/>
    </source>
</evidence>
<organism evidence="10 11">
    <name type="scientific">Deinococcus deserti (strain DSM 17065 / CIP 109153 / LMG 22923 / VCD115)</name>
    <dbReference type="NCBI Taxonomy" id="546414"/>
    <lineage>
        <taxon>Bacteria</taxon>
        <taxon>Thermotogati</taxon>
        <taxon>Deinococcota</taxon>
        <taxon>Deinococci</taxon>
        <taxon>Deinococcales</taxon>
        <taxon>Deinococcaceae</taxon>
        <taxon>Deinococcus</taxon>
    </lineage>
</organism>
<dbReference type="SMART" id="SM00862">
    <property type="entry name" value="Trans_reg_C"/>
    <property type="match status" value="1"/>
</dbReference>
<evidence type="ECO:0000313" key="10">
    <source>
        <dbReference type="EMBL" id="ACO47455.1"/>
    </source>
</evidence>
<dbReference type="InterPro" id="IPR039420">
    <property type="entry name" value="WalR-like"/>
</dbReference>
<accession>C1D216</accession>
<gene>
    <name evidence="10" type="ordered locus">Deide_1p00512</name>
</gene>
<dbReference type="OrthoDB" id="61040at2"/>
<evidence type="ECO:0000259" key="8">
    <source>
        <dbReference type="PROSITE" id="PS50110"/>
    </source>
</evidence>
<keyword evidence="2" id="KW-0902">Two-component regulatory system</keyword>
<dbReference type="InterPro" id="IPR036388">
    <property type="entry name" value="WH-like_DNA-bd_sf"/>
</dbReference>
<keyword evidence="3" id="KW-0805">Transcription regulation</keyword>
<evidence type="ECO:0000313" key="11">
    <source>
        <dbReference type="Proteomes" id="UP000002208"/>
    </source>
</evidence>
<dbReference type="InterPro" id="IPR001789">
    <property type="entry name" value="Sig_transdc_resp-reg_receiver"/>
</dbReference>
<dbReference type="Gene3D" id="6.10.250.690">
    <property type="match status" value="1"/>
</dbReference>
<dbReference type="HOGENOM" id="CLU_000445_30_8_0"/>
<dbReference type="KEGG" id="ddr:Deide_1p00512"/>
<dbReference type="EMBL" id="CP001115">
    <property type="protein sequence ID" value="ACO47455.1"/>
    <property type="molecule type" value="Genomic_DNA"/>
</dbReference>
<feature type="domain" description="Response regulatory" evidence="8">
    <location>
        <begin position="4"/>
        <end position="120"/>
    </location>
</feature>
<evidence type="ECO:0000256" key="5">
    <source>
        <dbReference type="ARBA" id="ARBA00023163"/>
    </source>
</evidence>
<dbReference type="Gene3D" id="3.40.50.2300">
    <property type="match status" value="1"/>
</dbReference>
<feature type="modified residue" description="4-aspartylphosphate" evidence="6">
    <location>
        <position position="53"/>
    </location>
</feature>
<evidence type="ECO:0000256" key="6">
    <source>
        <dbReference type="PROSITE-ProRule" id="PRU00169"/>
    </source>
</evidence>
<dbReference type="GO" id="GO:0032993">
    <property type="term" value="C:protein-DNA complex"/>
    <property type="evidence" value="ECO:0007669"/>
    <property type="project" value="TreeGrafter"/>
</dbReference>
<dbReference type="RefSeq" id="WP_012694579.1">
    <property type="nucleotide sequence ID" value="NC_012527.1"/>
</dbReference>
<evidence type="ECO:0000256" key="2">
    <source>
        <dbReference type="ARBA" id="ARBA00023012"/>
    </source>
</evidence>